<feature type="domain" description="Peptidase S1" evidence="5">
    <location>
        <begin position="16"/>
        <end position="292"/>
    </location>
</feature>
<dbReference type="SUPFAM" id="SSF50494">
    <property type="entry name" value="Trypsin-like serine proteases"/>
    <property type="match status" value="1"/>
</dbReference>
<dbReference type="SMART" id="SM00020">
    <property type="entry name" value="Tryp_SPc"/>
    <property type="match status" value="1"/>
</dbReference>
<evidence type="ECO:0000256" key="2">
    <source>
        <dbReference type="RuleBase" id="RU363034"/>
    </source>
</evidence>
<evidence type="ECO:0000256" key="3">
    <source>
        <dbReference type="SAM" id="MobiDB-lite"/>
    </source>
</evidence>
<dbReference type="PROSITE" id="PS00135">
    <property type="entry name" value="TRYPSIN_SER"/>
    <property type="match status" value="1"/>
</dbReference>
<dbReference type="InterPro" id="IPR001254">
    <property type="entry name" value="Trypsin_dom"/>
</dbReference>
<keyword evidence="1" id="KW-1015">Disulfide bond</keyword>
<dbReference type="EMBL" id="NEVJ01000002">
    <property type="protein sequence ID" value="OZI23357.1"/>
    <property type="molecule type" value="Genomic_DNA"/>
</dbReference>
<dbReference type="Pfam" id="PF00089">
    <property type="entry name" value="Trypsin"/>
    <property type="match status" value="1"/>
</dbReference>
<dbReference type="GO" id="GO:0006508">
    <property type="term" value="P:proteolysis"/>
    <property type="evidence" value="ECO:0007669"/>
    <property type="project" value="UniProtKB-KW"/>
</dbReference>
<evidence type="ECO:0000313" key="6">
    <source>
        <dbReference type="EMBL" id="OZI23357.1"/>
    </source>
</evidence>
<dbReference type="RefSeq" id="WP_094846355.1">
    <property type="nucleotide sequence ID" value="NZ_NEVJ01000002.1"/>
</dbReference>
<dbReference type="Gene3D" id="2.40.10.10">
    <property type="entry name" value="Trypsin-like serine proteases"/>
    <property type="match status" value="1"/>
</dbReference>
<dbReference type="PANTHER" id="PTHR24253">
    <property type="entry name" value="TRANSMEMBRANE PROTEASE SERINE"/>
    <property type="match status" value="1"/>
</dbReference>
<reference evidence="6" key="1">
    <citation type="submission" date="2017-05" db="EMBL/GenBank/DDBJ databases">
        <title>Complete and WGS of Bordetella genogroups.</title>
        <authorList>
            <person name="Spilker T."/>
            <person name="Lipuma J."/>
        </authorList>
    </citation>
    <scope>NUCLEOTIDE SEQUENCE</scope>
    <source>
        <strain evidence="6">AU21707</strain>
    </source>
</reference>
<evidence type="ECO:0000313" key="7">
    <source>
        <dbReference type="Proteomes" id="UP000216857"/>
    </source>
</evidence>
<accession>A0A261RF05</accession>
<dbReference type="PRINTS" id="PR00722">
    <property type="entry name" value="CHYMOTRYPSIN"/>
</dbReference>
<feature type="signal peptide" evidence="4">
    <location>
        <begin position="1"/>
        <end position="26"/>
    </location>
</feature>
<dbReference type="InterPro" id="IPR009003">
    <property type="entry name" value="Peptidase_S1_PA"/>
</dbReference>
<sequence>MITFTKAVNSIAIGFLLAGAAPPAQGTPDPDSGETSRARARRPASDDAPPGRFPYYTYIAPRFNDGVTACGATLIAPRWLLTAAHCIARPASGGVEIVKSFDEIQVGMWKIGRHIYQASYDKLVFPIPPDTYADGKGEKLADNDIALVHLTTPIAPDILGLRVVPLSRESPPVAQRAMVIGFGKKWRNALEDADTLRQGEVSVLESRAHCGAIGHAELCVGDPDQDAGFTNALPGDSGGPLLIMSRDGTVVRQAGVGSRARKQAGDGNGDINRYAIFTDVSQHLGWIQHAVDRFPAEDRESNGEVAYTCTFARAGEADAAAAAAADDDDDDDADYDYALIACEAAGQWHTVAPYLARTASAYGGYQRGSCRYAARPGAWDCPDGATPIAHYGAFFSAPRPSADGNTYIARATVPLTDLGR</sequence>
<dbReference type="Proteomes" id="UP000216857">
    <property type="component" value="Unassembled WGS sequence"/>
</dbReference>
<dbReference type="PANTHER" id="PTHR24253:SF153">
    <property type="entry name" value="SERINE PROTEASE HEPSIN"/>
    <property type="match status" value="1"/>
</dbReference>
<protein>
    <recommendedName>
        <fullName evidence="5">Peptidase S1 domain-containing protein</fullName>
    </recommendedName>
</protein>
<dbReference type="AlphaFoldDB" id="A0A261RF05"/>
<dbReference type="InterPro" id="IPR043504">
    <property type="entry name" value="Peptidase_S1_PA_chymotrypsin"/>
</dbReference>
<dbReference type="PROSITE" id="PS00134">
    <property type="entry name" value="TRYPSIN_HIS"/>
    <property type="match status" value="1"/>
</dbReference>
<dbReference type="PROSITE" id="PS50240">
    <property type="entry name" value="TRYPSIN_DOM"/>
    <property type="match status" value="1"/>
</dbReference>
<comment type="caution">
    <text evidence="6">The sequence shown here is derived from an EMBL/GenBank/DDBJ whole genome shotgun (WGS) entry which is preliminary data.</text>
</comment>
<feature type="chain" id="PRO_5012130523" description="Peptidase S1 domain-containing protein" evidence="4">
    <location>
        <begin position="27"/>
        <end position="420"/>
    </location>
</feature>
<dbReference type="GO" id="GO:0004252">
    <property type="term" value="F:serine-type endopeptidase activity"/>
    <property type="evidence" value="ECO:0007669"/>
    <property type="project" value="InterPro"/>
</dbReference>
<evidence type="ECO:0000256" key="1">
    <source>
        <dbReference type="ARBA" id="ARBA00023157"/>
    </source>
</evidence>
<dbReference type="InterPro" id="IPR018114">
    <property type="entry name" value="TRYPSIN_HIS"/>
</dbReference>
<keyword evidence="2" id="KW-0645">Protease</keyword>
<keyword evidence="2" id="KW-0378">Hydrolase</keyword>
<keyword evidence="2" id="KW-0720">Serine protease</keyword>
<name>A0A261RF05_9BORD</name>
<proteinExistence type="predicted"/>
<keyword evidence="4" id="KW-0732">Signal</keyword>
<feature type="region of interest" description="Disordered" evidence="3">
    <location>
        <begin position="22"/>
        <end position="49"/>
    </location>
</feature>
<gene>
    <name evidence="6" type="ORF">CAL26_07825</name>
</gene>
<keyword evidence="7" id="KW-1185">Reference proteome</keyword>
<evidence type="ECO:0000256" key="4">
    <source>
        <dbReference type="SAM" id="SignalP"/>
    </source>
</evidence>
<dbReference type="InterPro" id="IPR033116">
    <property type="entry name" value="TRYPSIN_SER"/>
</dbReference>
<dbReference type="OrthoDB" id="9813836at2"/>
<organism evidence="6 7">
    <name type="scientific">Bordetella genomosp. 9</name>
    <dbReference type="NCBI Taxonomy" id="1416803"/>
    <lineage>
        <taxon>Bacteria</taxon>
        <taxon>Pseudomonadati</taxon>
        <taxon>Pseudomonadota</taxon>
        <taxon>Betaproteobacteria</taxon>
        <taxon>Burkholderiales</taxon>
        <taxon>Alcaligenaceae</taxon>
        <taxon>Bordetella</taxon>
    </lineage>
</organism>
<dbReference type="InterPro" id="IPR001314">
    <property type="entry name" value="Peptidase_S1A"/>
</dbReference>
<evidence type="ECO:0000259" key="5">
    <source>
        <dbReference type="PROSITE" id="PS50240"/>
    </source>
</evidence>